<evidence type="ECO:0000313" key="2">
    <source>
        <dbReference type="EMBL" id="BAF29558.1"/>
    </source>
</evidence>
<evidence type="ECO:0000256" key="1">
    <source>
        <dbReference type="SAM" id="MobiDB-lite"/>
    </source>
</evidence>
<feature type="compositionally biased region" description="Basic and acidic residues" evidence="1">
    <location>
        <begin position="76"/>
        <end position="85"/>
    </location>
</feature>
<dbReference type="EMBL" id="CM000142">
    <property type="protein sequence ID" value="EEE62859.1"/>
    <property type="molecule type" value="Genomic_DNA"/>
</dbReference>
<accession>A0A8J8XEN0</accession>
<reference evidence="3" key="2">
    <citation type="journal article" date="2005" name="PLoS Biol.">
        <title>The genomes of Oryza sativa: a history of duplications.</title>
        <authorList>
            <person name="Yu J."/>
            <person name="Wang J."/>
            <person name="Lin W."/>
            <person name="Li S."/>
            <person name="Li H."/>
            <person name="Zhou J."/>
            <person name="Ni P."/>
            <person name="Dong W."/>
            <person name="Hu S."/>
            <person name="Zeng C."/>
            <person name="Zhang J."/>
            <person name="Zhang Y."/>
            <person name="Li R."/>
            <person name="Xu Z."/>
            <person name="Li S."/>
            <person name="Li X."/>
            <person name="Zheng H."/>
            <person name="Cong L."/>
            <person name="Lin L."/>
            <person name="Yin J."/>
            <person name="Geng J."/>
            <person name="Li G."/>
            <person name="Shi J."/>
            <person name="Liu J."/>
            <person name="Lv H."/>
            <person name="Li J."/>
            <person name="Wang J."/>
            <person name="Deng Y."/>
            <person name="Ran L."/>
            <person name="Shi X."/>
            <person name="Wang X."/>
            <person name="Wu Q."/>
            <person name="Li C."/>
            <person name="Ren X."/>
            <person name="Wang J."/>
            <person name="Wang X."/>
            <person name="Li D."/>
            <person name="Liu D."/>
            <person name="Zhang X."/>
            <person name="Ji Z."/>
            <person name="Zhao W."/>
            <person name="Sun Y."/>
            <person name="Zhang Z."/>
            <person name="Bao J."/>
            <person name="Han Y."/>
            <person name="Dong L."/>
            <person name="Ji J."/>
            <person name="Chen P."/>
            <person name="Wu S."/>
            <person name="Liu J."/>
            <person name="Xiao Y."/>
            <person name="Bu D."/>
            <person name="Tan J."/>
            <person name="Yang L."/>
            <person name="Ye C."/>
            <person name="Zhang J."/>
            <person name="Xu J."/>
            <person name="Zhou Y."/>
            <person name="Yu Y."/>
            <person name="Zhang B."/>
            <person name="Zhuang S."/>
            <person name="Wei H."/>
            <person name="Liu B."/>
            <person name="Lei M."/>
            <person name="Yu H."/>
            <person name="Li Y."/>
            <person name="Xu H."/>
            <person name="Wei S."/>
            <person name="He X."/>
            <person name="Fang L."/>
            <person name="Zhang Z."/>
            <person name="Zhang Y."/>
            <person name="Huang X."/>
            <person name="Su Z."/>
            <person name="Tong W."/>
            <person name="Li J."/>
            <person name="Tong Z."/>
            <person name="Li S."/>
            <person name="Ye J."/>
            <person name="Wang L."/>
            <person name="Fang L."/>
            <person name="Lei T."/>
            <person name="Chen C."/>
            <person name="Chen H."/>
            <person name="Xu Z."/>
            <person name="Li H."/>
            <person name="Huang H."/>
            <person name="Zhang F."/>
            <person name="Xu H."/>
            <person name="Li N."/>
            <person name="Zhao C."/>
            <person name="Li S."/>
            <person name="Dong L."/>
            <person name="Huang Y."/>
            <person name="Li L."/>
            <person name="Xi Y."/>
            <person name="Qi Q."/>
            <person name="Li W."/>
            <person name="Zhang B."/>
            <person name="Hu W."/>
            <person name="Zhang Y."/>
            <person name="Tian X."/>
            <person name="Jiao Y."/>
            <person name="Liang X."/>
            <person name="Jin J."/>
            <person name="Gao L."/>
            <person name="Zheng W."/>
            <person name="Hao B."/>
            <person name="Liu S."/>
            <person name="Wang W."/>
            <person name="Yuan L."/>
            <person name="Cao M."/>
            <person name="McDermott J."/>
            <person name="Samudrala R."/>
            <person name="Wang J."/>
            <person name="Wong G.K."/>
            <person name="Yang H."/>
        </authorList>
    </citation>
    <scope>NUCLEOTIDE SEQUENCE [LARGE SCALE GENOMIC DNA]</scope>
</reference>
<organism evidence="3">
    <name type="scientific">Oryza sativa subsp. japonica</name>
    <name type="common">Rice</name>
    <dbReference type="NCBI Taxonomy" id="39947"/>
    <lineage>
        <taxon>Eukaryota</taxon>
        <taxon>Viridiplantae</taxon>
        <taxon>Streptophyta</taxon>
        <taxon>Embryophyta</taxon>
        <taxon>Tracheophyta</taxon>
        <taxon>Spermatophyta</taxon>
        <taxon>Magnoliopsida</taxon>
        <taxon>Liliopsida</taxon>
        <taxon>Poales</taxon>
        <taxon>Poaceae</taxon>
        <taxon>BOP clade</taxon>
        <taxon>Oryzoideae</taxon>
        <taxon>Oryzeae</taxon>
        <taxon>Oryzinae</taxon>
        <taxon>Oryza</taxon>
        <taxon>Oryza sativa</taxon>
    </lineage>
</organism>
<reference evidence="2 4" key="1">
    <citation type="journal article" date="2005" name="Nature">
        <title>The map-based sequence of the rice genome.</title>
        <authorList>
            <consortium name="International rice genome sequencing project (IRGSP)"/>
            <person name="Matsumoto T."/>
            <person name="Wu J."/>
            <person name="Kanamori H."/>
            <person name="Katayose Y."/>
            <person name="Fujisawa M."/>
            <person name="Namiki N."/>
            <person name="Mizuno H."/>
            <person name="Yamamoto K."/>
            <person name="Antonio B.A."/>
            <person name="Baba T."/>
            <person name="Sakata K."/>
            <person name="Nagamura Y."/>
            <person name="Aoki H."/>
            <person name="Arikawa K."/>
            <person name="Arita K."/>
            <person name="Bito T."/>
            <person name="Chiden Y."/>
            <person name="Fujitsuka N."/>
            <person name="Fukunaka R."/>
            <person name="Hamada M."/>
            <person name="Harada C."/>
            <person name="Hayashi A."/>
            <person name="Hijishita S."/>
            <person name="Honda M."/>
            <person name="Hosokawa S."/>
            <person name="Ichikawa Y."/>
            <person name="Idonuma A."/>
            <person name="Iijima M."/>
            <person name="Ikeda M."/>
            <person name="Ikeno M."/>
            <person name="Ito K."/>
            <person name="Ito S."/>
            <person name="Ito T."/>
            <person name="Ito Y."/>
            <person name="Ito Y."/>
            <person name="Iwabuchi A."/>
            <person name="Kamiya K."/>
            <person name="Karasawa W."/>
            <person name="Kurita K."/>
            <person name="Katagiri S."/>
            <person name="Kikuta A."/>
            <person name="Kobayashi H."/>
            <person name="Kobayashi N."/>
            <person name="Machita K."/>
            <person name="Maehara T."/>
            <person name="Masukawa M."/>
            <person name="Mizubayashi T."/>
            <person name="Mukai Y."/>
            <person name="Nagasaki H."/>
            <person name="Nagata Y."/>
            <person name="Naito S."/>
            <person name="Nakashima M."/>
            <person name="Nakama Y."/>
            <person name="Nakamichi Y."/>
            <person name="Nakamura M."/>
            <person name="Meguro A."/>
            <person name="Negishi M."/>
            <person name="Ohta I."/>
            <person name="Ohta T."/>
            <person name="Okamoto M."/>
            <person name="Ono N."/>
            <person name="Saji S."/>
            <person name="Sakaguchi M."/>
            <person name="Sakai K."/>
            <person name="Shibata M."/>
            <person name="Shimokawa T."/>
            <person name="Song J."/>
            <person name="Takazaki Y."/>
            <person name="Terasawa K."/>
            <person name="Tsugane M."/>
            <person name="Tsuji K."/>
            <person name="Ueda S."/>
            <person name="Waki K."/>
            <person name="Yamagata H."/>
            <person name="Yamamoto M."/>
            <person name="Yamamoto S."/>
            <person name="Yamane H."/>
            <person name="Yoshiki S."/>
            <person name="Yoshihara R."/>
            <person name="Yukawa K."/>
            <person name="Zhong H."/>
            <person name="Yano M."/>
            <person name="Yuan Q."/>
            <person name="Ouyang S."/>
            <person name="Liu J."/>
            <person name="Jones K.M."/>
            <person name="Gansberger K."/>
            <person name="Moffat K."/>
            <person name="Hill J."/>
            <person name="Bera J."/>
            <person name="Fadrosh D."/>
            <person name="Jin S."/>
            <person name="Johri S."/>
            <person name="Kim M."/>
            <person name="Overton L."/>
            <person name="Reardon M."/>
            <person name="Tsitrin T."/>
            <person name="Vuong H."/>
            <person name="Weaver B."/>
            <person name="Ciecko A."/>
            <person name="Tallon L."/>
            <person name="Jackson J."/>
            <person name="Pai G."/>
            <person name="Aken S.V."/>
            <person name="Utterback T."/>
            <person name="Reidmuller S."/>
            <person name="Feldblyum T."/>
            <person name="Hsiao J."/>
            <person name="Zismann V."/>
            <person name="Iobst S."/>
            <person name="de Vazeille A.R."/>
            <person name="Buell C.R."/>
            <person name="Ying K."/>
            <person name="Li Y."/>
            <person name="Lu T."/>
            <person name="Huang Y."/>
            <person name="Zhao Q."/>
            <person name="Feng Q."/>
            <person name="Zhang L."/>
            <person name="Zhu J."/>
            <person name="Weng Q."/>
            <person name="Mu J."/>
            <person name="Lu Y."/>
            <person name="Fan D."/>
            <person name="Liu Y."/>
            <person name="Guan J."/>
            <person name="Zhang Y."/>
            <person name="Yu S."/>
            <person name="Liu X."/>
            <person name="Zhang Y."/>
            <person name="Hong G."/>
            <person name="Han B."/>
            <person name="Choisne N."/>
            <person name="Demange N."/>
            <person name="Orjeda G."/>
            <person name="Samain S."/>
            <person name="Cattolico L."/>
            <person name="Pelletier E."/>
            <person name="Couloux A."/>
            <person name="Segurens B."/>
            <person name="Wincker P."/>
            <person name="D'Hont A."/>
            <person name="Scarpelli C."/>
            <person name="Weissenbach J."/>
            <person name="Salanoubat M."/>
            <person name="Quetier F."/>
            <person name="Yu Y."/>
            <person name="Kim H.R."/>
            <person name="Rambo T."/>
            <person name="Currie J."/>
            <person name="Collura K."/>
            <person name="Luo M."/>
            <person name="Yang T."/>
            <person name="Ammiraju J.S.S."/>
            <person name="Engler F."/>
            <person name="Soderlund C."/>
            <person name="Wing R.A."/>
            <person name="Palmer L.E."/>
            <person name="de la Bastide M."/>
            <person name="Spiegel L."/>
            <person name="Nascimento L."/>
            <person name="Zutavern T."/>
            <person name="O'Shaughnessy A."/>
            <person name="Dike S."/>
            <person name="Dedhia N."/>
            <person name="Preston R."/>
            <person name="Balija V."/>
            <person name="McCombie W.R."/>
            <person name="Chow T."/>
            <person name="Chen H."/>
            <person name="Chung M."/>
            <person name="Chen C."/>
            <person name="Shaw J."/>
            <person name="Wu H."/>
            <person name="Hsiao K."/>
            <person name="Chao Y."/>
            <person name="Chu M."/>
            <person name="Cheng C."/>
            <person name="Hour A."/>
            <person name="Lee P."/>
            <person name="Lin S."/>
            <person name="Lin Y."/>
            <person name="Liou J."/>
            <person name="Liu S."/>
            <person name="Hsing Y."/>
            <person name="Raghuvanshi S."/>
            <person name="Mohanty A."/>
            <person name="Bharti A.K."/>
            <person name="Gaur A."/>
            <person name="Gupta V."/>
            <person name="Kumar D."/>
            <person name="Ravi V."/>
            <person name="Vij S."/>
            <person name="Kapur A."/>
            <person name="Khurana P."/>
            <person name="Khurana P."/>
            <person name="Khurana J.P."/>
            <person name="Tyagi A.K."/>
            <person name="Gaikwad K."/>
            <person name="Singh A."/>
            <person name="Dalal V."/>
            <person name="Srivastava S."/>
            <person name="Dixit A."/>
            <person name="Pal A.K."/>
            <person name="Ghazi I.A."/>
            <person name="Yadav M."/>
            <person name="Pandit A."/>
            <person name="Bhargava A."/>
            <person name="Sureshbabu K."/>
            <person name="Batra K."/>
            <person name="Sharma T.R."/>
            <person name="Mohapatra T."/>
            <person name="Singh N.K."/>
            <person name="Messing J."/>
            <person name="Nelson A.B."/>
            <person name="Fuks G."/>
            <person name="Kavchok S."/>
            <person name="Keizer G."/>
            <person name="Linton E."/>
            <person name="Llaca V."/>
            <person name="Song R."/>
            <person name="Tanyolac B."/>
            <person name="Young S."/>
            <person name="Ho-Il K."/>
            <person name="Hahn J.H."/>
            <person name="Sangsakoo G."/>
            <person name="Vanavichit A."/>
            <person name="de Mattos Luiz.A.T."/>
            <person name="Zimmer P.D."/>
            <person name="Malone G."/>
            <person name="Dellagostin O."/>
            <person name="de Oliveira A.C."/>
            <person name="Bevan M."/>
            <person name="Bancroft I."/>
            <person name="Minx P."/>
            <person name="Cordum H."/>
            <person name="Wilson R."/>
            <person name="Cheng Z."/>
            <person name="Jin W."/>
            <person name="Jiang J."/>
            <person name="Leong S.A."/>
            <person name="Iwama H."/>
            <person name="Gojobori T."/>
            <person name="Itoh T."/>
            <person name="Niimura Y."/>
            <person name="Fujii Y."/>
            <person name="Habara T."/>
            <person name="Sakai H."/>
            <person name="Sato Y."/>
            <person name="Wilson G."/>
            <person name="Kumar K."/>
            <person name="McCouch S."/>
            <person name="Juretic N."/>
            <person name="Hoen D."/>
            <person name="Wright S."/>
            <person name="Bruskiewich R."/>
            <person name="Bureau T."/>
            <person name="Miyao A."/>
            <person name="Hirochika H."/>
            <person name="Nishikawa T."/>
            <person name="Kadowaki K."/>
            <person name="Sugiura M."/>
            <person name="Burr B."/>
            <person name="Sasaki T."/>
        </authorList>
    </citation>
    <scope>NUCLEOTIDE SEQUENCE [LARGE SCALE GENOMIC DNA]</scope>
    <source>
        <strain evidence="4">cv. Nipponbare</strain>
    </source>
</reference>
<dbReference type="KEGG" id="dosa:Os12g0267500"/>
<dbReference type="Proteomes" id="UP000000763">
    <property type="component" value="Chromosome 12"/>
</dbReference>
<dbReference type="HOGENOM" id="CLU_150920_0_0_1"/>
<reference evidence="3" key="7">
    <citation type="submission" date="2008-12" db="EMBL/GenBank/DDBJ databases">
        <title>Improved gene annotation of the rice (Oryza sativa) genomes.</title>
        <authorList>
            <person name="Wang J."/>
            <person name="Li R."/>
            <person name="Fan W."/>
            <person name="Huang Q."/>
            <person name="Zhang J."/>
            <person name="Zhou Y."/>
            <person name="Hu Y."/>
            <person name="Zi S."/>
            <person name="Li J."/>
            <person name="Ni P."/>
            <person name="Zheng H."/>
            <person name="Zhang Y."/>
            <person name="Zhao M."/>
            <person name="Hao Q."/>
            <person name="McDermott J."/>
            <person name="Samudrala R."/>
            <person name="Kristiansen K."/>
            <person name="Wong G.K.-S."/>
        </authorList>
    </citation>
    <scope>NUCLEOTIDE SEQUENCE</scope>
</reference>
<protein>
    <submittedName>
        <fullName evidence="2">Os12g0267500 protein</fullName>
    </submittedName>
</protein>
<dbReference type="Proteomes" id="UP000007752">
    <property type="component" value="Chromosome 5"/>
</dbReference>
<feature type="region of interest" description="Disordered" evidence="1">
    <location>
        <begin position="76"/>
        <end position="96"/>
    </location>
</feature>
<reference evidence="2" key="4">
    <citation type="journal article" date="2007" name="Genome Res.">
        <title>Curated Genome Annotation of Oryza sativa ssp. japonica and Comparative Genome Analysis with Arabidopsis thaliana.</title>
        <authorList>
            <consortium name="The Rice Annotation Project (RAP)"/>
            <person name="Itoh T."/>
            <person name="Tanaka T."/>
            <person name="Barrero R.A."/>
            <person name="Yamasaki C."/>
            <person name="Fujii Y."/>
            <person name="Hilton P.B."/>
            <person name="Antonio B.A."/>
            <person name="Aono H."/>
            <person name="Apweiler R."/>
            <person name="Bruskiewich R."/>
            <person name="Bureau T."/>
            <person name="Burr F."/>
            <person name="Costa de Oliveira A."/>
            <person name="Fuks G."/>
            <person name="Habara T."/>
            <person name="Haberer G."/>
            <person name="Han B."/>
            <person name="Harada E."/>
            <person name="Hiraki A.T."/>
            <person name="Hirochika H."/>
            <person name="Hoen D."/>
            <person name="Hokari H."/>
            <person name="Hosokawa S."/>
            <person name="Hsing Y."/>
            <person name="Ikawa H."/>
            <person name="Ikeo K."/>
            <person name="Imanishi T."/>
            <person name="Ito Y."/>
            <person name="Jaiswal P."/>
            <person name="Kanno M."/>
            <person name="Kawahara Y."/>
            <person name="Kawamura T."/>
            <person name="Kawashima H."/>
            <person name="Khurana J.P."/>
            <person name="Kikuchi S."/>
            <person name="Komatsu S."/>
            <person name="Koyanagi K.O."/>
            <person name="Kubooka H."/>
            <person name="Lieberherr D."/>
            <person name="Lin Y.C."/>
            <person name="Lonsdale D."/>
            <person name="Matsumoto T."/>
            <person name="Matsuya A."/>
            <person name="McCombie W.R."/>
            <person name="Messing J."/>
            <person name="Miyao A."/>
            <person name="Mulder N."/>
            <person name="Nagamura Y."/>
            <person name="Nam J."/>
            <person name="Namiki N."/>
            <person name="Numa H."/>
            <person name="Nurimoto S."/>
            <person name="O'donovan C."/>
            <person name="Ohyanagi H."/>
            <person name="Okido T."/>
            <person name="Oota S."/>
            <person name="Osato N."/>
            <person name="Palmer L.E."/>
            <person name="Quetier F."/>
            <person name="Raghuvanshi S."/>
            <person name="Saichi N."/>
            <person name="Sakai H."/>
            <person name="Sakai Y."/>
            <person name="Sakata K."/>
            <person name="Sakurai T."/>
            <person name="Sato F."/>
            <person name="Sato Y."/>
            <person name="Schoof H."/>
            <person name="Seki M."/>
            <person name="Shibata M."/>
            <person name="Shimizu Y."/>
            <person name="Shinozaki K."/>
            <person name="Shinso Y."/>
            <person name="Singh N.K."/>
            <person name="Smith-White B."/>
            <person name="Takeda J."/>
            <person name="Tanino M."/>
            <person name="Tatusova T."/>
            <person name="Thongjuea S."/>
            <person name="Todokoro F."/>
            <person name="Tsugane M."/>
            <person name="Tyagi A.K."/>
            <person name="Vanavichit A."/>
            <person name="Wang A."/>
            <person name="Wing R.A."/>
            <person name="Yamaguchi K."/>
            <person name="Yamamoto M."/>
            <person name="Yamamoto N."/>
            <person name="Yu Y."/>
            <person name="Zhang H."/>
            <person name="Zhao Q."/>
            <person name="Higo K."/>
            <person name="Burr B."/>
            <person name="Gojobori T."/>
            <person name="Sasaki T."/>
        </authorList>
    </citation>
    <scope>NUCLEOTIDE SEQUENCE</scope>
</reference>
<reference evidence="2" key="3">
    <citation type="journal article" date="2006" name="Nucleic Acids Res.">
        <title>The Rice Annotation Project Database (RAP-DB): hub for Oryza sativa ssp. japonica genome information.</title>
        <authorList>
            <person name="Ohyanagi H."/>
            <person name="Tanaka T."/>
            <person name="Sakai H."/>
            <person name="Shigemoto Y."/>
            <person name="Yamaguchi K."/>
            <person name="Habara T."/>
            <person name="Fujii Y."/>
            <person name="Antonio B.A."/>
            <person name="Nagamura Y."/>
            <person name="Imanishi T."/>
            <person name="Ikeo K."/>
            <person name="Itoh T."/>
            <person name="Gojobori T."/>
            <person name="Sasaki T."/>
        </authorList>
    </citation>
    <scope>NUCLEOTIDE SEQUENCE</scope>
</reference>
<reference evidence="4" key="6">
    <citation type="journal article" date="2008" name="Nucleic Acids Res.">
        <title>The rice annotation project database (RAP-DB): 2008 update.</title>
        <authorList>
            <consortium name="The rice annotation project (RAP)"/>
        </authorList>
    </citation>
    <scope>GENOME REANNOTATION</scope>
    <source>
        <strain evidence="4">cv. Nipponbare</strain>
    </source>
</reference>
<reference evidence="2" key="5">
    <citation type="journal article" date="2008" name="Nucleic Acids Res.">
        <title>The Rice Annotation Project Database (RAP-DB): 2008 update.</title>
        <authorList>
            <consortium name="The Rice Annotation Project (RAP)"/>
            <person name="Tanaka T."/>
            <person name="Antonio B.A."/>
            <person name="Kikuchi S."/>
            <person name="Matsumoto T."/>
            <person name="Nagamura Y."/>
            <person name="Numa H."/>
            <person name="Sakai H."/>
            <person name="Wu J."/>
            <person name="Itoh T."/>
            <person name="Sasaki T."/>
            <person name="Aono R."/>
            <person name="Fujii Y."/>
            <person name="Habara T."/>
            <person name="Harada E."/>
            <person name="Kanno M."/>
            <person name="Kawahara Y."/>
            <person name="Kawashima H."/>
            <person name="Kubooka H."/>
            <person name="Matsuya A."/>
            <person name="Nakaoka H."/>
            <person name="Saichi N."/>
            <person name="Sanbonmatsu R."/>
            <person name="Sato Y."/>
            <person name="Shinso Y."/>
            <person name="Suzuki M."/>
            <person name="Takeda J."/>
            <person name="Tanino M."/>
            <person name="Todokoro F."/>
            <person name="Yamaguchi K."/>
            <person name="Yamamoto N."/>
            <person name="Yamasaki C."/>
            <person name="Imanishi T."/>
            <person name="Okido T."/>
            <person name="Tada M."/>
            <person name="Ikeo K."/>
            <person name="Tateno Y."/>
            <person name="Gojobori T."/>
            <person name="Lin Y.C."/>
            <person name="Wei F.J."/>
            <person name="Hsing Y.I."/>
            <person name="Zhao Q."/>
            <person name="Han B."/>
            <person name="Kramer M.R."/>
            <person name="McCombie R.W."/>
            <person name="Lonsdale D."/>
            <person name="O'Donovan C.C."/>
            <person name="Whitfield E.J."/>
            <person name="Apweiler R."/>
            <person name="Koyanagi K.O."/>
            <person name="Khurana J.P."/>
            <person name="Raghuvanshi S."/>
            <person name="Singh N.K."/>
            <person name="Tyagi A.K."/>
            <person name="Haberer G."/>
            <person name="Fujisawa M."/>
            <person name="Hosokawa S."/>
            <person name="Ito Y."/>
            <person name="Ikawa H."/>
            <person name="Shibata M."/>
            <person name="Yamamoto M."/>
            <person name="Bruskiewich R.M."/>
            <person name="Hoen D.R."/>
            <person name="Bureau TE."/>
            <person name="Namiki N."/>
            <person name="Ohyanagi H."/>
            <person name="Sakai Y."/>
            <person name="Nobushima S."/>
            <person name="Sakata K."/>
            <person name="Barrero R.A."/>
            <person name="Sato Y."/>
            <person name="Souvorov A."/>
            <person name="Smith-White B."/>
            <person name="Tatusova T."/>
            <person name="An S."/>
            <person name="An G."/>
            <person name="OOta S."/>
            <person name="Fuks G."/>
            <person name="Messing J."/>
            <person name="Christie K.R."/>
            <person name="Lieberherr D."/>
            <person name="Kim H."/>
            <person name="Zuccolo A."/>
            <person name="Wing R.A."/>
            <person name="Nobuta K."/>
            <person name="Green P.J."/>
            <person name="Lu C."/>
            <person name="Meyers BC."/>
            <person name="Chaparro C."/>
            <person name="Piegu B."/>
            <person name="Panaud O."/>
            <person name="Echeverria M."/>
        </authorList>
    </citation>
    <scope>NUCLEOTIDE SEQUENCE</scope>
</reference>
<accession>B9FNA3</accession>
<gene>
    <name evidence="2" type="ordered locus">Os12g0267500</name>
    <name evidence="3" type="ORF">OsJ_17662</name>
</gene>
<dbReference type="EMBL" id="AP008218">
    <property type="protein sequence ID" value="BAF29558.1"/>
    <property type="molecule type" value="Genomic_DNA"/>
</dbReference>
<sequence>MLRLLVPASSAASGHTSPSATATRSRRRIRREATTMGVSFDEDLAAAAATKIGASVVPSPFAAASCFAEACGGADDGRRAEKGVEPRNPGGCDPQRRWVGETTLVTRRARVRDADRWFDASSEFDAAVPHSIDAAPGGQQRWR</sequence>
<evidence type="ECO:0000313" key="3">
    <source>
        <dbReference type="EMBL" id="EEE62859.1"/>
    </source>
</evidence>
<proteinExistence type="predicted"/>
<dbReference type="Gramene" id="Os12t0267500-01">
    <property type="protein sequence ID" value="Os12t0267500-01"/>
    <property type="gene ID" value="Os12g0267500"/>
</dbReference>
<dbReference type="AlphaFoldDB" id="A0A8J8XEN0"/>
<reference evidence="2" key="8">
    <citation type="submission" date="2012-08" db="EMBL/GenBank/DDBJ databases">
        <title>Oryza sativa nipponbare(GA3) genomic DNA, chromosome 12.</title>
        <authorList>
            <consortium name="IRGSP(International Rice Genome Sequencing Project)"/>
        </authorList>
    </citation>
    <scope>NUCLEOTIDE SEQUENCE</scope>
</reference>
<feature type="region of interest" description="Disordered" evidence="1">
    <location>
        <begin position="1"/>
        <end position="27"/>
    </location>
</feature>
<reference evidence="2" key="9">
    <citation type="submission" date="2012-08" db="EMBL/GenBank/DDBJ databases">
        <title>The Second Rice Annotation Project Meeting (RAP2).</title>
        <authorList>
            <consortium name="The Rice Annotation Project (RAP)"/>
        </authorList>
    </citation>
    <scope>NUCLEOTIDE SEQUENCE</scope>
</reference>
<evidence type="ECO:0000313" key="4">
    <source>
        <dbReference type="Proteomes" id="UP000000763"/>
    </source>
</evidence>
<name>A0A8J8XEN0_ORYSJ</name>